<dbReference type="InterPro" id="IPR037691">
    <property type="entry name" value="C11orf98"/>
</dbReference>
<gene>
    <name evidence="2" type="ORF">PACLA_8A081366</name>
</gene>
<sequence>MAAGGSINHPKSIREKSKRKVKKKVKKKRLNVDPLTTSHIIKKTRTNPNANITLSGKKRRLLLKQLKREEQDKKKMDDFCLKFFMQWKLLKNPNQKQQRRGRIRTQWRKWT</sequence>
<dbReference type="PANTHER" id="PTHR14554:SF1">
    <property type="entry name" value="CHROMOSOME 11 OPEN READING FRAME 98"/>
    <property type="match status" value="1"/>
</dbReference>
<dbReference type="PANTHER" id="PTHR14554">
    <property type="entry name" value="GENE, 49416-RELATED"/>
    <property type="match status" value="1"/>
</dbReference>
<evidence type="ECO:0000256" key="1">
    <source>
        <dbReference type="SAM" id="MobiDB-lite"/>
    </source>
</evidence>
<dbReference type="OrthoDB" id="6147870at2759"/>
<evidence type="ECO:0000313" key="3">
    <source>
        <dbReference type="Proteomes" id="UP001152795"/>
    </source>
</evidence>
<protein>
    <submittedName>
        <fullName evidence="2">Uncharacterized protein</fullName>
    </submittedName>
</protein>
<comment type="caution">
    <text evidence="2">The sequence shown here is derived from an EMBL/GenBank/DDBJ whole genome shotgun (WGS) entry which is preliminary data.</text>
</comment>
<dbReference type="EMBL" id="CACRXK020005768">
    <property type="protein sequence ID" value="CAB4007335.1"/>
    <property type="molecule type" value="Genomic_DNA"/>
</dbReference>
<feature type="region of interest" description="Disordered" evidence="1">
    <location>
        <begin position="1"/>
        <end position="28"/>
    </location>
</feature>
<keyword evidence="3" id="KW-1185">Reference proteome</keyword>
<feature type="compositionally biased region" description="Basic residues" evidence="1">
    <location>
        <begin position="16"/>
        <end position="28"/>
    </location>
</feature>
<evidence type="ECO:0000313" key="2">
    <source>
        <dbReference type="EMBL" id="CAB4007335.1"/>
    </source>
</evidence>
<accession>A0A6S7HMW3</accession>
<proteinExistence type="predicted"/>
<reference evidence="2" key="1">
    <citation type="submission" date="2020-04" db="EMBL/GenBank/DDBJ databases">
        <authorList>
            <person name="Alioto T."/>
            <person name="Alioto T."/>
            <person name="Gomez Garrido J."/>
        </authorList>
    </citation>
    <scope>NUCLEOTIDE SEQUENCE</scope>
    <source>
        <strain evidence="2">A484AB</strain>
    </source>
</reference>
<name>A0A6S7HMW3_PARCT</name>
<dbReference type="Proteomes" id="UP001152795">
    <property type="component" value="Unassembled WGS sequence"/>
</dbReference>
<dbReference type="Pfam" id="PF17719">
    <property type="entry name" value="DUF5564"/>
    <property type="match status" value="1"/>
</dbReference>
<organism evidence="2 3">
    <name type="scientific">Paramuricea clavata</name>
    <name type="common">Red gorgonian</name>
    <name type="synonym">Violescent sea-whip</name>
    <dbReference type="NCBI Taxonomy" id="317549"/>
    <lineage>
        <taxon>Eukaryota</taxon>
        <taxon>Metazoa</taxon>
        <taxon>Cnidaria</taxon>
        <taxon>Anthozoa</taxon>
        <taxon>Octocorallia</taxon>
        <taxon>Malacalcyonacea</taxon>
        <taxon>Plexauridae</taxon>
        <taxon>Paramuricea</taxon>
    </lineage>
</organism>
<dbReference type="AlphaFoldDB" id="A0A6S7HMW3"/>